<dbReference type="EMBL" id="CACRXK020008718">
    <property type="protein sequence ID" value="CAB4015443.1"/>
    <property type="molecule type" value="Genomic_DNA"/>
</dbReference>
<feature type="non-terminal residue" evidence="1">
    <location>
        <position position="1"/>
    </location>
</feature>
<gene>
    <name evidence="1" type="ORF">PACLA_8A019681</name>
</gene>
<protein>
    <submittedName>
        <fullName evidence="1">Uncharacterized protein</fullName>
    </submittedName>
</protein>
<proteinExistence type="predicted"/>
<name>A0A6S7IEG8_PARCT</name>
<dbReference type="AlphaFoldDB" id="A0A6S7IEG8"/>
<accession>A0A6S7IEG8</accession>
<evidence type="ECO:0000313" key="2">
    <source>
        <dbReference type="Proteomes" id="UP001152795"/>
    </source>
</evidence>
<dbReference type="PANTHER" id="PTHR47018:SF2">
    <property type="entry name" value="TESMIN_TSO1-LIKE CXC DOMAIN-CONTAINING PROTEIN"/>
    <property type="match status" value="1"/>
</dbReference>
<reference evidence="1" key="1">
    <citation type="submission" date="2020-04" db="EMBL/GenBank/DDBJ databases">
        <authorList>
            <person name="Alioto T."/>
            <person name="Alioto T."/>
            <person name="Gomez Garrido J."/>
        </authorList>
    </citation>
    <scope>NUCLEOTIDE SEQUENCE</scope>
    <source>
        <strain evidence="1">A484AB</strain>
    </source>
</reference>
<comment type="caution">
    <text evidence="1">The sequence shown here is derived from an EMBL/GenBank/DDBJ whole genome shotgun (WGS) entry which is preliminary data.</text>
</comment>
<dbReference type="PANTHER" id="PTHR47018">
    <property type="entry name" value="CXC DOMAIN-CONTAINING PROTEIN-RELATED"/>
    <property type="match status" value="1"/>
</dbReference>
<evidence type="ECO:0000313" key="1">
    <source>
        <dbReference type="EMBL" id="CAB4015443.1"/>
    </source>
</evidence>
<organism evidence="1 2">
    <name type="scientific">Paramuricea clavata</name>
    <name type="common">Red gorgonian</name>
    <name type="synonym">Violescent sea-whip</name>
    <dbReference type="NCBI Taxonomy" id="317549"/>
    <lineage>
        <taxon>Eukaryota</taxon>
        <taxon>Metazoa</taxon>
        <taxon>Cnidaria</taxon>
        <taxon>Anthozoa</taxon>
        <taxon>Octocorallia</taxon>
        <taxon>Malacalcyonacea</taxon>
        <taxon>Plexauridae</taxon>
        <taxon>Paramuricea</taxon>
    </lineage>
</organism>
<dbReference type="Proteomes" id="UP001152795">
    <property type="component" value="Unassembled WGS sequence"/>
</dbReference>
<sequence length="549" mass="62078">MKSLPESISKVFQEEGRWVLSKTGNRFSAIPFDQAHEQENKVVKSAGGAVGLTENPVAFRRWMLSGPETTRLLHQFESQYLEDSDERGGRLNHEMGLSAQKTFKQQMNKLVDVMRKMGNPFLDDFPELVTLDSRDCADDDVAKAVKNLDTLGQTQYREYVKTVIEDRTISIHNTIKRNNIPLYKKRPLRNKSKQTKKIAALQNNVALFAQLYIAMQSRNADLEEFFSHEVQPFPPSLSEFGNLRLPSAKSELLKCLIPSTQAEPPTQFDCSVLDGAVVVHCLPVTGSNTFDDYAHNVFIPHLSRQRSTRVDVVWDTYIPNSLKESTREKRGKGVRRKVDGGTPVISIGSATAMTNCTHEEADTRIVVHILHAIQVEKAKTVLVRTVDNDVLVILRLPVFHALTGCDTTSGFFGKGKKSAWQAWEIFPEVTPTFEMLAKTPFMQLTTDSPLFKQIERYTVIMYDKLSPLSDINLTRMELFCKNGRTMDKLPPTQDALLQHVRRAVFQAGIWTVSDQPQPHVPSPGQFSWSEDDGKWVPKWITILEVSKAC</sequence>
<keyword evidence="2" id="KW-1185">Reference proteome</keyword>
<dbReference type="OrthoDB" id="5977580at2759"/>